<dbReference type="Pfam" id="PF21788">
    <property type="entry name" value="TNP-like_GBD"/>
    <property type="match status" value="1"/>
</dbReference>
<accession>A0AAQ4EZ21</accession>
<reference evidence="2 3" key="1">
    <citation type="journal article" date="2023" name="Arcadia Sci">
        <title>De novo assembly of a long-read Amblyomma americanum tick genome.</title>
        <authorList>
            <person name="Chou S."/>
            <person name="Poskanzer K.E."/>
            <person name="Rollins M."/>
            <person name="Thuy-Boun P.S."/>
        </authorList>
    </citation>
    <scope>NUCLEOTIDE SEQUENCE [LARGE SCALE GENOMIC DNA]</scope>
    <source>
        <strain evidence="2">F_SG_1</strain>
        <tissue evidence="2">Salivary glands</tissue>
    </source>
</reference>
<name>A0AAQ4EZ21_AMBAM</name>
<proteinExistence type="predicted"/>
<evidence type="ECO:0000313" key="3">
    <source>
        <dbReference type="Proteomes" id="UP001321473"/>
    </source>
</evidence>
<sequence length="170" mass="18837">MTYVIKKTEEIGFEIVRLETDNHKSNVAAMGIICKGAATAIAPHPSDESRRIFLAFDQSHIITNVRSQFLEKDMGGNKQITATPLKKLYKMQRGSTVKPVRFLMRRHLYPSNIEKMSVKTAVQIFSPPVTAALEYMKSQAGSHMRCGVRVSGPNGRIQAGNAPVVRPHGC</sequence>
<feature type="domain" description="Transposable element P transposase-like GTP-binding insertion" evidence="1">
    <location>
        <begin position="60"/>
        <end position="139"/>
    </location>
</feature>
<evidence type="ECO:0000259" key="1">
    <source>
        <dbReference type="Pfam" id="PF21788"/>
    </source>
</evidence>
<organism evidence="2 3">
    <name type="scientific">Amblyomma americanum</name>
    <name type="common">Lone star tick</name>
    <dbReference type="NCBI Taxonomy" id="6943"/>
    <lineage>
        <taxon>Eukaryota</taxon>
        <taxon>Metazoa</taxon>
        <taxon>Ecdysozoa</taxon>
        <taxon>Arthropoda</taxon>
        <taxon>Chelicerata</taxon>
        <taxon>Arachnida</taxon>
        <taxon>Acari</taxon>
        <taxon>Parasitiformes</taxon>
        <taxon>Ixodida</taxon>
        <taxon>Ixodoidea</taxon>
        <taxon>Ixodidae</taxon>
        <taxon>Amblyomminae</taxon>
        <taxon>Amblyomma</taxon>
    </lineage>
</organism>
<dbReference type="EMBL" id="JARKHS020009195">
    <property type="protein sequence ID" value="KAK8780086.1"/>
    <property type="molecule type" value="Genomic_DNA"/>
</dbReference>
<gene>
    <name evidence="2" type="ORF">V5799_018573</name>
</gene>
<dbReference type="AlphaFoldDB" id="A0AAQ4EZ21"/>
<comment type="caution">
    <text evidence="2">The sequence shown here is derived from an EMBL/GenBank/DDBJ whole genome shotgun (WGS) entry which is preliminary data.</text>
</comment>
<dbReference type="Proteomes" id="UP001321473">
    <property type="component" value="Unassembled WGS sequence"/>
</dbReference>
<dbReference type="InterPro" id="IPR048366">
    <property type="entry name" value="TNP-like_GBD"/>
</dbReference>
<protein>
    <recommendedName>
        <fullName evidence="1">Transposable element P transposase-like GTP-binding insertion domain-containing protein</fullName>
    </recommendedName>
</protein>
<evidence type="ECO:0000313" key="2">
    <source>
        <dbReference type="EMBL" id="KAK8780086.1"/>
    </source>
</evidence>
<keyword evidence="3" id="KW-1185">Reference proteome</keyword>